<dbReference type="InterPro" id="IPR036678">
    <property type="entry name" value="MutS_con_dom_sf"/>
</dbReference>
<dbReference type="SUPFAM" id="SSF55271">
    <property type="entry name" value="DNA repair protein MutS, domain I"/>
    <property type="match status" value="1"/>
</dbReference>
<dbReference type="GO" id="GO:0006312">
    <property type="term" value="P:mitotic recombination"/>
    <property type="evidence" value="ECO:0007669"/>
    <property type="project" value="TreeGrafter"/>
</dbReference>
<name>A0A9P6HRU6_9AGAM</name>
<keyword evidence="3" id="KW-0227">DNA damage</keyword>
<dbReference type="InterPro" id="IPR007695">
    <property type="entry name" value="DNA_mismatch_repair_MutS-lik_N"/>
</dbReference>
<dbReference type="SMART" id="SM00534">
    <property type="entry name" value="MUTSac"/>
    <property type="match status" value="1"/>
</dbReference>
<dbReference type="GO" id="GO:0006298">
    <property type="term" value="P:mismatch repair"/>
    <property type="evidence" value="ECO:0007669"/>
    <property type="project" value="InterPro"/>
</dbReference>
<dbReference type="Gene3D" id="1.10.1420.10">
    <property type="match status" value="2"/>
</dbReference>
<dbReference type="OrthoDB" id="121051at2759"/>
<protein>
    <recommendedName>
        <fullName evidence="7">MutS protein homolog 3</fullName>
    </recommendedName>
</protein>
<gene>
    <name evidence="10" type="ORF">BJ322DRAFT_1103723</name>
</gene>
<evidence type="ECO:0000256" key="3">
    <source>
        <dbReference type="ARBA" id="ARBA00022763"/>
    </source>
</evidence>
<evidence type="ECO:0000256" key="5">
    <source>
        <dbReference type="ARBA" id="ARBA00023125"/>
    </source>
</evidence>
<evidence type="ECO:0000256" key="2">
    <source>
        <dbReference type="ARBA" id="ARBA00022741"/>
    </source>
</evidence>
<keyword evidence="11" id="KW-1185">Reference proteome</keyword>
<dbReference type="NCBIfam" id="NF003810">
    <property type="entry name" value="PRK05399.1"/>
    <property type="match status" value="1"/>
</dbReference>
<evidence type="ECO:0000313" key="11">
    <source>
        <dbReference type="Proteomes" id="UP000736335"/>
    </source>
</evidence>
<dbReference type="SMART" id="SM00533">
    <property type="entry name" value="MUTSd"/>
    <property type="match status" value="1"/>
</dbReference>
<dbReference type="PANTHER" id="PTHR11361:SF122">
    <property type="entry name" value="DNA MISMATCH REPAIR PROTEIN MSH3"/>
    <property type="match status" value="1"/>
</dbReference>
<dbReference type="GO" id="GO:0140664">
    <property type="term" value="F:ATP-dependent DNA damage sensor activity"/>
    <property type="evidence" value="ECO:0007669"/>
    <property type="project" value="InterPro"/>
</dbReference>
<dbReference type="Pfam" id="PF00488">
    <property type="entry name" value="MutS_V"/>
    <property type="match status" value="1"/>
</dbReference>
<dbReference type="SUPFAM" id="SSF52540">
    <property type="entry name" value="P-loop containing nucleoside triphosphate hydrolases"/>
    <property type="match status" value="1"/>
</dbReference>
<evidence type="ECO:0000256" key="8">
    <source>
        <dbReference type="SAM" id="MobiDB-lite"/>
    </source>
</evidence>
<dbReference type="SUPFAM" id="SSF53150">
    <property type="entry name" value="DNA repair protein MutS, domain II"/>
    <property type="match status" value="1"/>
</dbReference>
<dbReference type="InterPro" id="IPR007860">
    <property type="entry name" value="DNA_mmatch_repair_MutS_con_dom"/>
</dbReference>
<dbReference type="Proteomes" id="UP000736335">
    <property type="component" value="Unassembled WGS sequence"/>
</dbReference>
<organism evidence="10 11">
    <name type="scientific">Thelephora terrestris</name>
    <dbReference type="NCBI Taxonomy" id="56493"/>
    <lineage>
        <taxon>Eukaryota</taxon>
        <taxon>Fungi</taxon>
        <taxon>Dikarya</taxon>
        <taxon>Basidiomycota</taxon>
        <taxon>Agaricomycotina</taxon>
        <taxon>Agaricomycetes</taxon>
        <taxon>Thelephorales</taxon>
        <taxon>Thelephoraceae</taxon>
        <taxon>Thelephora</taxon>
    </lineage>
</organism>
<dbReference type="Gene3D" id="3.30.420.110">
    <property type="entry name" value="MutS, connector domain"/>
    <property type="match status" value="1"/>
</dbReference>
<accession>A0A9P6HRU6</accession>
<dbReference type="Pfam" id="PF05188">
    <property type="entry name" value="MutS_II"/>
    <property type="match status" value="1"/>
</dbReference>
<dbReference type="GO" id="GO:0030983">
    <property type="term" value="F:mismatched DNA binding"/>
    <property type="evidence" value="ECO:0007669"/>
    <property type="project" value="InterPro"/>
</dbReference>
<comment type="similarity">
    <text evidence="1">Belongs to the DNA mismatch repair MutS family. MSH3 subfamily.</text>
</comment>
<reference evidence="10" key="1">
    <citation type="journal article" date="2020" name="Nat. Commun.">
        <title>Large-scale genome sequencing of mycorrhizal fungi provides insights into the early evolution of symbiotic traits.</title>
        <authorList>
            <person name="Miyauchi S."/>
            <person name="Kiss E."/>
            <person name="Kuo A."/>
            <person name="Drula E."/>
            <person name="Kohler A."/>
            <person name="Sanchez-Garcia M."/>
            <person name="Morin E."/>
            <person name="Andreopoulos B."/>
            <person name="Barry K.W."/>
            <person name="Bonito G."/>
            <person name="Buee M."/>
            <person name="Carver A."/>
            <person name="Chen C."/>
            <person name="Cichocki N."/>
            <person name="Clum A."/>
            <person name="Culley D."/>
            <person name="Crous P.W."/>
            <person name="Fauchery L."/>
            <person name="Girlanda M."/>
            <person name="Hayes R.D."/>
            <person name="Keri Z."/>
            <person name="LaButti K."/>
            <person name="Lipzen A."/>
            <person name="Lombard V."/>
            <person name="Magnuson J."/>
            <person name="Maillard F."/>
            <person name="Murat C."/>
            <person name="Nolan M."/>
            <person name="Ohm R.A."/>
            <person name="Pangilinan J."/>
            <person name="Pereira M.F."/>
            <person name="Perotto S."/>
            <person name="Peter M."/>
            <person name="Pfister S."/>
            <person name="Riley R."/>
            <person name="Sitrit Y."/>
            <person name="Stielow J.B."/>
            <person name="Szollosi G."/>
            <person name="Zifcakova L."/>
            <person name="Stursova M."/>
            <person name="Spatafora J.W."/>
            <person name="Tedersoo L."/>
            <person name="Vaario L.M."/>
            <person name="Yamada A."/>
            <person name="Yan M."/>
            <person name="Wang P."/>
            <person name="Xu J."/>
            <person name="Bruns T."/>
            <person name="Baldrian P."/>
            <person name="Vilgalys R."/>
            <person name="Dunand C."/>
            <person name="Henrissat B."/>
            <person name="Grigoriev I.V."/>
            <person name="Hibbett D."/>
            <person name="Nagy L.G."/>
            <person name="Martin F.M."/>
        </authorList>
    </citation>
    <scope>NUCLEOTIDE SEQUENCE</scope>
    <source>
        <strain evidence="10">UH-Tt-Lm1</strain>
    </source>
</reference>
<dbReference type="PROSITE" id="PS00486">
    <property type="entry name" value="DNA_MISMATCH_REPAIR_2"/>
    <property type="match status" value="1"/>
</dbReference>
<keyword evidence="6" id="KW-0234">DNA repair</keyword>
<dbReference type="InterPro" id="IPR017261">
    <property type="entry name" value="DNA_mismatch_repair_MutS/MSH"/>
</dbReference>
<comment type="caution">
    <text evidence="10">The sequence shown here is derived from an EMBL/GenBank/DDBJ whole genome shotgun (WGS) entry which is preliminary data.</text>
</comment>
<evidence type="ECO:0000256" key="4">
    <source>
        <dbReference type="ARBA" id="ARBA00022840"/>
    </source>
</evidence>
<dbReference type="Gene3D" id="3.40.50.300">
    <property type="entry name" value="P-loop containing nucleotide triphosphate hydrolases"/>
    <property type="match status" value="1"/>
</dbReference>
<dbReference type="InterPro" id="IPR036187">
    <property type="entry name" value="DNA_mismatch_repair_MutS_sf"/>
</dbReference>
<dbReference type="Gene3D" id="3.40.1170.10">
    <property type="entry name" value="DNA repair protein MutS, domain I"/>
    <property type="match status" value="1"/>
</dbReference>
<evidence type="ECO:0000259" key="9">
    <source>
        <dbReference type="PROSITE" id="PS00486"/>
    </source>
</evidence>
<keyword evidence="5" id="KW-0238">DNA-binding</keyword>
<evidence type="ECO:0000256" key="7">
    <source>
        <dbReference type="ARBA" id="ARBA00029792"/>
    </source>
</evidence>
<feature type="region of interest" description="Disordered" evidence="8">
    <location>
        <begin position="1"/>
        <end position="74"/>
    </location>
</feature>
<evidence type="ECO:0000256" key="1">
    <source>
        <dbReference type="ARBA" id="ARBA00007094"/>
    </source>
</evidence>
<dbReference type="EMBL" id="WIUZ02000001">
    <property type="protein sequence ID" value="KAF9793315.1"/>
    <property type="molecule type" value="Genomic_DNA"/>
</dbReference>
<sequence length="1016" mass="114586">MASEFKSARKRAYPDENIDALTPATPRKRRATGSSKSPGTLTPTNASPENTPGPHIVRSPYFSPPRKAKDGARKKRLLAASHSLLNENSRFIKRVSGTSPPPEPVKTRRRDQQNVAGTTAAITEQLLSEFSKSKSRGRRARRDPEPVALEDTGDLILDKTNLTAFEKQVSNLKKQYPGVVLMFEVGYKCLFFEEDAEIAHRELGVQLSKEGNVPTAMVTMERRDLHLKKLLYRGYKVGLADQMETRALKKVGETRYENFKREVTQIYTVATYVDELGSIDQDHPPTLMCVVEGYDRSNTRIGMIIVCPTTGEVTYDEFHDNKTRSELENRIMHARPHELLLPESGLSKETDRLLTHYANHPDGDITVRIERFDEAQPYTDAFSSLSKFYTESGSAAFIGTLTEYPKQVVIALAHMVEHLAKFNISRVFRKQTRFKHFTEHNHMLLNANTLTNLEIYHNETDYKVEGSLLGILNKTKTKFGLRKLRELLGRPLLDINDINKRLDVVQEIYNYSESRAINALVGLLSNLPDLEKGLCRIQYGSCTLPELCDIIEAFHSIANKFPEYQRPLDVGCEAGTLNSTIFVLPKLRPIVTEIMGQFIPGAARTGKKESIWTEASKYCEIVNRRRDVVIAIEFDLDQELQAGDESIEFKDLPHEKCFIEISRGRIEDGTIEIPYSWAYVGGTSVVKRYRTPKMAELYEERARATEKLEAEANKAYANFLTDITDNYGARLRDVVNRLAMVDCFQSFAAVAKEHQTYVRPKFTDDDTLEIVGGRHPIVETLLERPCIPNSIRFGGQRPGGELCKIITGPNMGGKSSTTKMVALIAIMAQVGSFVPAEAVTMSIFDGIMTRMGASDELARGRSTFMVEMVETSLILEKSTPRSLVILDELGRGTSTFDGMAIAHATLRQLMRHNKCKTLFVTHYASVAQDLQRRWPLQVENLHMGYKEDIQQDGSRDVVFLYKLTPGITTESFGVECGRLAGLPEPLLQLAAFKSRSLKQSVEEREKRNRYVAFDGY</sequence>
<reference evidence="10" key="2">
    <citation type="submission" date="2020-11" db="EMBL/GenBank/DDBJ databases">
        <authorList>
            <consortium name="DOE Joint Genome Institute"/>
            <person name="Kuo A."/>
            <person name="Miyauchi S."/>
            <person name="Kiss E."/>
            <person name="Drula E."/>
            <person name="Kohler A."/>
            <person name="Sanchez-Garcia M."/>
            <person name="Andreopoulos B."/>
            <person name="Barry K.W."/>
            <person name="Bonito G."/>
            <person name="Buee M."/>
            <person name="Carver A."/>
            <person name="Chen C."/>
            <person name="Cichocki N."/>
            <person name="Clum A."/>
            <person name="Culley D."/>
            <person name="Crous P.W."/>
            <person name="Fauchery L."/>
            <person name="Girlanda M."/>
            <person name="Hayes R."/>
            <person name="Keri Z."/>
            <person name="Labutti K."/>
            <person name="Lipzen A."/>
            <person name="Lombard V."/>
            <person name="Magnuson J."/>
            <person name="Maillard F."/>
            <person name="Morin E."/>
            <person name="Murat C."/>
            <person name="Nolan M."/>
            <person name="Ohm R."/>
            <person name="Pangilinan J."/>
            <person name="Pereira M."/>
            <person name="Perotto S."/>
            <person name="Peter M."/>
            <person name="Riley R."/>
            <person name="Sitrit Y."/>
            <person name="Stielow B."/>
            <person name="Szollosi G."/>
            <person name="Zifcakova L."/>
            <person name="Stursova M."/>
            <person name="Spatafora J.W."/>
            <person name="Tedersoo L."/>
            <person name="Vaario L.-M."/>
            <person name="Yamada A."/>
            <person name="Yan M."/>
            <person name="Wang P."/>
            <person name="Xu J."/>
            <person name="Bruns T."/>
            <person name="Baldrian P."/>
            <person name="Vilgalys R."/>
            <person name="Henrissat B."/>
            <person name="Grigoriev I.V."/>
            <person name="Hibbett D."/>
            <person name="Nagy L.G."/>
            <person name="Martin F.M."/>
        </authorList>
    </citation>
    <scope>NUCLEOTIDE SEQUENCE</scope>
    <source>
        <strain evidence="10">UH-Tt-Lm1</strain>
    </source>
</reference>
<dbReference type="GO" id="GO:0005524">
    <property type="term" value="F:ATP binding"/>
    <property type="evidence" value="ECO:0007669"/>
    <property type="project" value="UniProtKB-KW"/>
</dbReference>
<dbReference type="Pfam" id="PF05192">
    <property type="entry name" value="MutS_III"/>
    <property type="match status" value="1"/>
</dbReference>
<evidence type="ECO:0000313" key="10">
    <source>
        <dbReference type="EMBL" id="KAF9793315.1"/>
    </source>
</evidence>
<dbReference type="Pfam" id="PF01624">
    <property type="entry name" value="MutS_I"/>
    <property type="match status" value="1"/>
</dbReference>
<dbReference type="SUPFAM" id="SSF48334">
    <property type="entry name" value="DNA repair protein MutS, domain III"/>
    <property type="match status" value="1"/>
</dbReference>
<dbReference type="InterPro" id="IPR027417">
    <property type="entry name" value="P-loop_NTPase"/>
</dbReference>
<dbReference type="InterPro" id="IPR007696">
    <property type="entry name" value="DNA_mismatch_repair_MutS_core"/>
</dbReference>
<dbReference type="InterPro" id="IPR016151">
    <property type="entry name" value="DNA_mismatch_repair_MutS_N"/>
</dbReference>
<dbReference type="GO" id="GO:0005634">
    <property type="term" value="C:nucleus"/>
    <property type="evidence" value="ECO:0007669"/>
    <property type="project" value="TreeGrafter"/>
</dbReference>
<dbReference type="PIRSF" id="PIRSF037677">
    <property type="entry name" value="DNA_mis_repair_Msh6"/>
    <property type="match status" value="1"/>
</dbReference>
<proteinExistence type="inferred from homology"/>
<feature type="compositionally biased region" description="Polar residues" evidence="8">
    <location>
        <begin position="32"/>
        <end position="50"/>
    </location>
</feature>
<dbReference type="AlphaFoldDB" id="A0A9P6HRU6"/>
<feature type="region of interest" description="Disordered" evidence="8">
    <location>
        <begin position="90"/>
        <end position="116"/>
    </location>
</feature>
<dbReference type="PANTHER" id="PTHR11361">
    <property type="entry name" value="DNA MISMATCH REPAIR PROTEIN MUTS FAMILY MEMBER"/>
    <property type="match status" value="1"/>
</dbReference>
<dbReference type="InterPro" id="IPR000432">
    <property type="entry name" value="DNA_mismatch_repair_MutS_C"/>
</dbReference>
<feature type="domain" description="DNA mismatch repair proteins mutS family" evidence="9">
    <location>
        <begin position="882"/>
        <end position="898"/>
    </location>
</feature>
<keyword evidence="4" id="KW-0067">ATP-binding</keyword>
<evidence type="ECO:0000256" key="6">
    <source>
        <dbReference type="ARBA" id="ARBA00023204"/>
    </source>
</evidence>
<keyword evidence="2" id="KW-0547">Nucleotide-binding</keyword>
<dbReference type="InterPro" id="IPR045076">
    <property type="entry name" value="MutS"/>
</dbReference>